<feature type="domain" description="Luciferase-like" evidence="2">
    <location>
        <begin position="31"/>
        <end position="300"/>
    </location>
</feature>
<dbReference type="SUPFAM" id="SSF51679">
    <property type="entry name" value="Bacterial luciferase-like"/>
    <property type="match status" value="1"/>
</dbReference>
<dbReference type="Proteomes" id="UP000295636">
    <property type="component" value="Unassembled WGS sequence"/>
</dbReference>
<dbReference type="InterPro" id="IPR050766">
    <property type="entry name" value="Bact_Lucif_Oxidored"/>
</dbReference>
<organism evidence="3 4">
    <name type="scientific">Paenibacillus piri</name>
    <dbReference type="NCBI Taxonomy" id="2547395"/>
    <lineage>
        <taxon>Bacteria</taxon>
        <taxon>Bacillati</taxon>
        <taxon>Bacillota</taxon>
        <taxon>Bacilli</taxon>
        <taxon>Bacillales</taxon>
        <taxon>Paenibacillaceae</taxon>
        <taxon>Paenibacillus</taxon>
    </lineage>
</organism>
<accession>A0A4R5KXA6</accession>
<dbReference type="NCBIfam" id="TIGR03558">
    <property type="entry name" value="oxido_grp_1"/>
    <property type="match status" value="1"/>
</dbReference>
<evidence type="ECO:0000313" key="4">
    <source>
        <dbReference type="Proteomes" id="UP000295636"/>
    </source>
</evidence>
<gene>
    <name evidence="3" type="ORF">E1757_03445</name>
</gene>
<protein>
    <submittedName>
        <fullName evidence="3">MsnO8 family LLM class oxidoreductase</fullName>
        <ecNumber evidence="3">1.-.-.-</ecNumber>
    </submittedName>
</protein>
<dbReference type="OrthoDB" id="9780518at2"/>
<dbReference type="PANTHER" id="PTHR30137">
    <property type="entry name" value="LUCIFERASE-LIKE MONOOXYGENASE"/>
    <property type="match status" value="1"/>
</dbReference>
<dbReference type="EMBL" id="SMRT01000001">
    <property type="protein sequence ID" value="TDG00692.1"/>
    <property type="molecule type" value="Genomic_DNA"/>
</dbReference>
<reference evidence="3 4" key="1">
    <citation type="submission" date="2019-03" db="EMBL/GenBank/DDBJ databases">
        <title>This is whole genome sequence of Paenibacillus sp MS74 strain.</title>
        <authorList>
            <person name="Trinh H.N."/>
        </authorList>
    </citation>
    <scope>NUCLEOTIDE SEQUENCE [LARGE SCALE GENOMIC DNA]</scope>
    <source>
        <strain evidence="3 4">MS74</strain>
    </source>
</reference>
<dbReference type="InterPro" id="IPR036661">
    <property type="entry name" value="Luciferase-like_sf"/>
</dbReference>
<keyword evidence="3" id="KW-0560">Oxidoreductase</keyword>
<dbReference type="GO" id="GO:0005829">
    <property type="term" value="C:cytosol"/>
    <property type="evidence" value="ECO:0007669"/>
    <property type="project" value="TreeGrafter"/>
</dbReference>
<sequence>MRNDNVLKGGQHLRLSILDLVPVLKGFEPAAALEQAVQLAVAAEKLGYFRYWAAEHHDMPALGCTTPEVLLAYIGARTERIRLGSGALLLPHYKPVKVAESYNLLASLCPGRIDLGIGRAPGGSAQVSIALSGNFLENVRHLPESMQALTELMDRSFRIEGEPVTARPVPPVPPEVWMLGTNSKSAAYAAQFGTGYVFGQFMSDRNGPEVAAEYRQAFKPSPLGTRPRVIVAVGIICAETEAEATRLAAEGAAWFAPPDADGRANGKAAQPMPADEAPLRKLAAGTPERVKAWLEQLSELYDTDEFLVVSGIPDYALRLRSYELLARAFEGKRG</sequence>
<dbReference type="AlphaFoldDB" id="A0A4R5KXA6"/>
<evidence type="ECO:0000256" key="1">
    <source>
        <dbReference type="ARBA" id="ARBA00007789"/>
    </source>
</evidence>
<dbReference type="PANTHER" id="PTHR30137:SF20">
    <property type="entry name" value="N-ACETYL-S-ALKYLCYSTEINE MONOOXYGENASE"/>
    <property type="match status" value="1"/>
</dbReference>
<dbReference type="InterPro" id="IPR019949">
    <property type="entry name" value="CmoO-like"/>
</dbReference>
<evidence type="ECO:0000313" key="3">
    <source>
        <dbReference type="EMBL" id="TDG00692.1"/>
    </source>
</evidence>
<dbReference type="EC" id="1.-.-.-" evidence="3"/>
<dbReference type="GO" id="GO:0016705">
    <property type="term" value="F:oxidoreductase activity, acting on paired donors, with incorporation or reduction of molecular oxygen"/>
    <property type="evidence" value="ECO:0007669"/>
    <property type="project" value="InterPro"/>
</dbReference>
<keyword evidence="4" id="KW-1185">Reference proteome</keyword>
<evidence type="ECO:0000259" key="2">
    <source>
        <dbReference type="Pfam" id="PF00296"/>
    </source>
</evidence>
<comment type="caution">
    <text evidence="3">The sequence shown here is derived from an EMBL/GenBank/DDBJ whole genome shotgun (WGS) entry which is preliminary data.</text>
</comment>
<dbReference type="Pfam" id="PF00296">
    <property type="entry name" value="Bac_luciferase"/>
    <property type="match status" value="1"/>
</dbReference>
<proteinExistence type="predicted"/>
<comment type="similarity">
    <text evidence="1">To bacterial alkanal monooxygenase alpha and beta chains.</text>
</comment>
<dbReference type="InterPro" id="IPR011251">
    <property type="entry name" value="Luciferase-like_dom"/>
</dbReference>
<name>A0A4R5KXA6_9BACL</name>
<dbReference type="Gene3D" id="3.20.20.30">
    <property type="entry name" value="Luciferase-like domain"/>
    <property type="match status" value="1"/>
</dbReference>